<organism evidence="2 3">
    <name type="scientific">Dibothriocephalus latus</name>
    <name type="common">Fish tapeworm</name>
    <name type="synonym">Diphyllobothrium latum</name>
    <dbReference type="NCBI Taxonomy" id="60516"/>
    <lineage>
        <taxon>Eukaryota</taxon>
        <taxon>Metazoa</taxon>
        <taxon>Spiralia</taxon>
        <taxon>Lophotrochozoa</taxon>
        <taxon>Platyhelminthes</taxon>
        <taxon>Cestoda</taxon>
        <taxon>Eucestoda</taxon>
        <taxon>Diphyllobothriidea</taxon>
        <taxon>Diphyllobothriidae</taxon>
        <taxon>Dibothriocephalus</taxon>
    </lineage>
</organism>
<dbReference type="SMART" id="SM00668">
    <property type="entry name" value="CTLH"/>
    <property type="match status" value="1"/>
</dbReference>
<dbReference type="PROSITE" id="PS50897">
    <property type="entry name" value="CTLH"/>
    <property type="match status" value="1"/>
</dbReference>
<accession>A0A3P7NYL3</accession>
<protein>
    <recommendedName>
        <fullName evidence="1">CTLH domain-containing protein</fullName>
    </recommendedName>
</protein>
<dbReference type="OrthoDB" id="187712at2759"/>
<proteinExistence type="predicted"/>
<dbReference type="InterPro" id="IPR006594">
    <property type="entry name" value="LisH"/>
</dbReference>
<dbReference type="PROSITE" id="PS50896">
    <property type="entry name" value="LISH"/>
    <property type="match status" value="1"/>
</dbReference>
<keyword evidence="3" id="KW-1185">Reference proteome</keyword>
<dbReference type="InterPro" id="IPR006595">
    <property type="entry name" value="CTLH_C"/>
</dbReference>
<dbReference type="PANTHER" id="PTHR19863:SF5">
    <property type="entry name" value="WD REPEAT-CONTAINING PROTEIN 47"/>
    <property type="match status" value="1"/>
</dbReference>
<evidence type="ECO:0000313" key="3">
    <source>
        <dbReference type="Proteomes" id="UP000281553"/>
    </source>
</evidence>
<dbReference type="Proteomes" id="UP000281553">
    <property type="component" value="Unassembled WGS sequence"/>
</dbReference>
<evidence type="ECO:0000313" key="2">
    <source>
        <dbReference type="EMBL" id="VDN13312.1"/>
    </source>
</evidence>
<evidence type="ECO:0000259" key="1">
    <source>
        <dbReference type="PROSITE" id="PS50897"/>
    </source>
</evidence>
<reference evidence="2 3" key="1">
    <citation type="submission" date="2018-11" db="EMBL/GenBank/DDBJ databases">
        <authorList>
            <consortium name="Pathogen Informatics"/>
        </authorList>
    </citation>
    <scope>NUCLEOTIDE SEQUENCE [LARGE SCALE GENOMIC DNA]</scope>
</reference>
<feature type="domain" description="CTLH" evidence="1">
    <location>
        <begin position="48"/>
        <end position="106"/>
    </location>
</feature>
<dbReference type="EMBL" id="UYRU01056098">
    <property type="protein sequence ID" value="VDN13312.1"/>
    <property type="molecule type" value="Genomic_DNA"/>
</dbReference>
<name>A0A3P7NYL3_DIBLA</name>
<dbReference type="InterPro" id="IPR040067">
    <property type="entry name" value="WDR47"/>
</dbReference>
<dbReference type="PANTHER" id="PTHR19863">
    <property type="entry name" value="NEMITIN (NEURONAL ENRICHED MAP INTERACTING PROTEIN) HOMOLOG"/>
    <property type="match status" value="1"/>
</dbReference>
<gene>
    <name evidence="2" type="ORF">DILT_LOCUS9143</name>
</gene>
<sequence>MEKSFRTVKLSILESDIVKLILEFLEKRDFAFSQISLERESGVVNGTYNEDVLFFRQLVLQGHWDDALDYIEPLKEPPLELDLRPIRFLLLKHKFLELLCLREEALQTVNENGDGTGEAPENDQSVEQRMEFLSILLNPPPYSADR</sequence>
<dbReference type="AlphaFoldDB" id="A0A3P7NYL3"/>